<evidence type="ECO:0000313" key="22">
    <source>
        <dbReference type="Proteomes" id="UP000006790"/>
    </source>
</evidence>
<evidence type="ECO:0000256" key="11">
    <source>
        <dbReference type="ARBA" id="ARBA00023136"/>
    </source>
</evidence>
<dbReference type="STRING" id="931890.I6NDS0"/>
<dbReference type="Gene3D" id="3.30.559.10">
    <property type="entry name" value="Chloramphenicol acetyltransferase-like domain"/>
    <property type="match status" value="1"/>
</dbReference>
<dbReference type="InterPro" id="IPR000542">
    <property type="entry name" value="Carn_acyl_trans"/>
</dbReference>
<name>I6NDS0_ERECY</name>
<keyword evidence="5 19" id="KW-0808">Transferase</keyword>
<evidence type="ECO:0000256" key="18">
    <source>
        <dbReference type="PIRSR" id="PIRSR600542-1"/>
    </source>
</evidence>
<dbReference type="GO" id="GO:0006631">
    <property type="term" value="P:fatty acid metabolic process"/>
    <property type="evidence" value="ECO:0007669"/>
    <property type="project" value="UniProtKB-KW"/>
</dbReference>
<dbReference type="OMA" id="KMDGTPT"/>
<keyword evidence="12" id="KW-0576">Peroxisome</keyword>
<gene>
    <name evidence="21" type="ordered locus">Ecym_5463</name>
</gene>
<dbReference type="FunCoup" id="I6NDS0">
    <property type="interactions" value="204"/>
</dbReference>
<dbReference type="FunFam" id="3.30.559.70:FF:000007">
    <property type="entry name" value="Carnitine O-acetyltransferase, mitochondrial"/>
    <property type="match status" value="1"/>
</dbReference>
<dbReference type="InterPro" id="IPR039551">
    <property type="entry name" value="Cho/carn_acyl_trans"/>
</dbReference>
<keyword evidence="6" id="KW-0999">Mitochondrion inner membrane</keyword>
<dbReference type="EC" id="2.3.1.7" evidence="16"/>
<dbReference type="GeneID" id="11468548"/>
<dbReference type="RefSeq" id="XP_003647029.1">
    <property type="nucleotide sequence ID" value="XM_003646981.1"/>
</dbReference>
<dbReference type="AlphaFoldDB" id="I6NDS0"/>
<evidence type="ECO:0000256" key="13">
    <source>
        <dbReference type="ARBA" id="ARBA00023315"/>
    </source>
</evidence>
<evidence type="ECO:0000256" key="5">
    <source>
        <dbReference type="ARBA" id="ARBA00022679"/>
    </source>
</evidence>
<dbReference type="InterPro" id="IPR042231">
    <property type="entry name" value="Cho/carn_acyl_trans_2"/>
</dbReference>
<evidence type="ECO:0000256" key="4">
    <source>
        <dbReference type="ARBA" id="ARBA00022448"/>
    </source>
</evidence>
<evidence type="ECO:0000256" key="7">
    <source>
        <dbReference type="ARBA" id="ARBA00022832"/>
    </source>
</evidence>
<dbReference type="KEGG" id="erc:Ecym_5463"/>
<evidence type="ECO:0000256" key="16">
    <source>
        <dbReference type="ARBA" id="ARBA00066910"/>
    </source>
</evidence>
<evidence type="ECO:0000256" key="12">
    <source>
        <dbReference type="ARBA" id="ARBA00023140"/>
    </source>
</evidence>
<evidence type="ECO:0000256" key="10">
    <source>
        <dbReference type="ARBA" id="ARBA00023128"/>
    </source>
</evidence>
<keyword evidence="4" id="KW-0813">Transport</keyword>
<dbReference type="GO" id="GO:0004092">
    <property type="term" value="F:carnitine O-acetyltransferase activity"/>
    <property type="evidence" value="ECO:0007669"/>
    <property type="project" value="UniProtKB-EC"/>
</dbReference>
<dbReference type="GO" id="GO:0009437">
    <property type="term" value="P:carnitine metabolic process"/>
    <property type="evidence" value="ECO:0007669"/>
    <property type="project" value="EnsemblFungi"/>
</dbReference>
<dbReference type="PANTHER" id="PTHR22589:SF103">
    <property type="entry name" value="CARNITINE O-ACETYL-TRANSFERASE, ISOFORM A-RELATED"/>
    <property type="match status" value="1"/>
</dbReference>
<protein>
    <recommendedName>
        <fullName evidence="17">Carnitine O-acetyltransferase, mitochondrial</fullName>
        <ecNumber evidence="16">2.3.1.7</ecNumber>
    </recommendedName>
</protein>
<dbReference type="PROSITE" id="PS00440">
    <property type="entry name" value="ACYLTRANSF_C_2"/>
    <property type="match status" value="1"/>
</dbReference>
<evidence type="ECO:0000256" key="2">
    <source>
        <dbReference type="ARBA" id="ARBA00004443"/>
    </source>
</evidence>
<keyword evidence="10" id="KW-0496">Mitochondrion</keyword>
<dbReference type="OrthoDB" id="240216at2759"/>
<keyword evidence="7" id="KW-0276">Fatty acid metabolism</keyword>
<comment type="function">
    <text evidence="15">Carnitine acetylase is specific for short chain fatty acids. Carnitine acetylase seems to affect the flux through the pyruvate dehydrogenase complex. It may be involved as well in the transport of acetyl-CoA into mitochondria.</text>
</comment>
<keyword evidence="9" id="KW-0443">Lipid metabolism</keyword>
<dbReference type="InterPro" id="IPR023213">
    <property type="entry name" value="CAT-like_dom_sf"/>
</dbReference>
<evidence type="ECO:0000256" key="1">
    <source>
        <dbReference type="ARBA" id="ARBA00004275"/>
    </source>
</evidence>
<dbReference type="InParanoid" id="I6NDS0"/>
<evidence type="ECO:0000313" key="21">
    <source>
        <dbReference type="EMBL" id="AET40212.1"/>
    </source>
</evidence>
<keyword evidence="11" id="KW-0472">Membrane</keyword>
<proteinExistence type="inferred from homology"/>
<evidence type="ECO:0000256" key="3">
    <source>
        <dbReference type="ARBA" id="ARBA00005232"/>
    </source>
</evidence>
<comment type="catalytic activity">
    <reaction evidence="14">
        <text>(R)-carnitine + acetyl-CoA = O-acetyl-(R)-carnitine + CoA</text>
        <dbReference type="Rhea" id="RHEA:21136"/>
        <dbReference type="ChEBI" id="CHEBI:16347"/>
        <dbReference type="ChEBI" id="CHEBI:57287"/>
        <dbReference type="ChEBI" id="CHEBI:57288"/>
        <dbReference type="ChEBI" id="CHEBI:57589"/>
        <dbReference type="EC" id="2.3.1.7"/>
    </reaction>
</comment>
<evidence type="ECO:0000256" key="8">
    <source>
        <dbReference type="ARBA" id="ARBA00022946"/>
    </source>
</evidence>
<dbReference type="GO" id="GO:0005777">
    <property type="term" value="C:peroxisome"/>
    <property type="evidence" value="ECO:0007669"/>
    <property type="project" value="UniProtKB-SubCell"/>
</dbReference>
<evidence type="ECO:0000256" key="14">
    <source>
        <dbReference type="ARBA" id="ARBA00052702"/>
    </source>
</evidence>
<dbReference type="PROSITE" id="PS00439">
    <property type="entry name" value="ACYLTRANSF_C_1"/>
    <property type="match status" value="1"/>
</dbReference>
<evidence type="ECO:0000256" key="19">
    <source>
        <dbReference type="RuleBase" id="RU003801"/>
    </source>
</evidence>
<evidence type="ECO:0000256" key="6">
    <source>
        <dbReference type="ARBA" id="ARBA00022792"/>
    </source>
</evidence>
<dbReference type="Gene3D" id="3.30.559.70">
    <property type="entry name" value="Choline/Carnitine o-acyltransferase, domain 2"/>
    <property type="match status" value="1"/>
</dbReference>
<comment type="subcellular location">
    <subcellularLocation>
        <location evidence="2">Mitochondrion inner membrane</location>
        <topology evidence="2">Peripheral membrane protein</topology>
        <orientation evidence="2">Matrix side</orientation>
    </subcellularLocation>
    <subcellularLocation>
        <location evidence="1">Peroxisome</location>
    </subcellularLocation>
</comment>
<sequence length="653" mass="74517">MIKSKHPQVVVRRMVSALKSYQFETKNGEHYVAKHQNAYYQSKRVSFKGETFSKQAALPSLPVPELSSTIQKYLDSVAPLCKTEEEVERQRYLCSEFLKKQGPVLHSRLLEHSKDKRNWMSEFWDNQSYLEYNDPIVPYVSYFFGHKPLPITHKAIDEDYLVKATAIITTVVKFIEVLKDEAIPPEVIKGSPFCMNSFQLMFNTSRIPGKGRDSNVFYSIYENDFVTVAYKGNYYKVFTHDSKTGKPLAPAQIWKQLYDVVHKVSASVREDTNAGVGLLTTLPRDEWHAAYSSLMTNSLSRSSLETIHRSSFLLALDSEQRPISLEDKARNNWHGDGVNRFNDKAVQFFVCGNGVSGFLAEHSKMDGTPNLFLNQYVCQELLNLDPNEFADSIKSGLSSEEHLPVHLPFVLTPFIQSIIASARTAFHEVIGEHDLRVWNYIRYGKKTIKGFGFSPDAYIQQIIQLAVYKYLGKQLPTYEAGSTRKYFKGRTETGRSVSSASAEFVKTWQSPKATPAEKISALRESARFHSNYLAMAADGQGIDRHFFGMKNMLKPDDEVPELFKDPLFQYSCTWLVSTSQLSSEYFEGYGWSQVNENGFGLAYMLNNDWMNINIVTKPKKSGYDVNEFHYCLTQAANEMYELLSREAQSKAKL</sequence>
<dbReference type="PANTHER" id="PTHR22589">
    <property type="entry name" value="CARNITINE O-ACYLTRANSFERASE"/>
    <property type="match status" value="1"/>
</dbReference>
<evidence type="ECO:0000256" key="15">
    <source>
        <dbReference type="ARBA" id="ARBA00053195"/>
    </source>
</evidence>
<keyword evidence="22" id="KW-1185">Reference proteome</keyword>
<keyword evidence="8" id="KW-0809">Transit peptide</keyword>
<dbReference type="HOGENOM" id="CLU_013513_5_1_1"/>
<dbReference type="eggNOG" id="KOG3717">
    <property type="taxonomic scope" value="Eukaryota"/>
</dbReference>
<dbReference type="Pfam" id="PF00755">
    <property type="entry name" value="Carn_acyltransf"/>
    <property type="match status" value="1"/>
</dbReference>
<accession>I6NDS0</accession>
<dbReference type="Proteomes" id="UP000006790">
    <property type="component" value="Chromosome 5"/>
</dbReference>
<evidence type="ECO:0000259" key="20">
    <source>
        <dbReference type="Pfam" id="PF00755"/>
    </source>
</evidence>
<dbReference type="EMBL" id="CP002501">
    <property type="protein sequence ID" value="AET40212.1"/>
    <property type="molecule type" value="Genomic_DNA"/>
</dbReference>
<keyword evidence="13 19" id="KW-0012">Acyltransferase</keyword>
<reference evidence="21 22" key="1">
    <citation type="journal article" date="2011" name="G3 (Bethesda)">
        <title>Genome evolution in the Eremothecium clade of the Saccharomyces complex revealed by comparative genomics.</title>
        <authorList>
            <person name="Wendland J."/>
            <person name="Walther A."/>
        </authorList>
    </citation>
    <scope>NUCLEOTIDE SEQUENCE [LARGE SCALE GENOMIC DNA]</scope>
    <source>
        <strain evidence="22">CBS 270.75 / DBVPG 7215 / KCTC 17166 / NRRL Y-17582</strain>
    </source>
</reference>
<comment type="similarity">
    <text evidence="3 19">Belongs to the carnitine/choline acetyltransferase family.</text>
</comment>
<dbReference type="SUPFAM" id="SSF52777">
    <property type="entry name" value="CoA-dependent acyltransferases"/>
    <property type="match status" value="2"/>
</dbReference>
<feature type="domain" description="Choline/carnitine acyltransferase" evidence="20">
    <location>
        <begin position="61"/>
        <end position="634"/>
    </location>
</feature>
<evidence type="ECO:0000256" key="17">
    <source>
        <dbReference type="ARBA" id="ARBA00073438"/>
    </source>
</evidence>
<evidence type="ECO:0000256" key="9">
    <source>
        <dbReference type="ARBA" id="ARBA00023098"/>
    </source>
</evidence>
<feature type="active site" description="Proton acceptor" evidence="18">
    <location>
        <position position="362"/>
    </location>
</feature>
<dbReference type="GO" id="GO:0005743">
    <property type="term" value="C:mitochondrial inner membrane"/>
    <property type="evidence" value="ECO:0007669"/>
    <property type="project" value="UniProtKB-SubCell"/>
</dbReference>
<organism evidence="21 22">
    <name type="scientific">Eremothecium cymbalariae (strain CBS 270.75 / DBVPG 7215 / KCTC 17166 / NRRL Y-17582)</name>
    <name type="common">Yeast</name>
    <dbReference type="NCBI Taxonomy" id="931890"/>
    <lineage>
        <taxon>Eukaryota</taxon>
        <taxon>Fungi</taxon>
        <taxon>Dikarya</taxon>
        <taxon>Ascomycota</taxon>
        <taxon>Saccharomycotina</taxon>
        <taxon>Saccharomycetes</taxon>
        <taxon>Saccharomycetales</taxon>
        <taxon>Saccharomycetaceae</taxon>
        <taxon>Eremothecium</taxon>
    </lineage>
</organism>